<reference evidence="2 3" key="1">
    <citation type="submission" date="2024-03" db="EMBL/GenBank/DDBJ databases">
        <title>Adaptation during the transition from Ophiocordyceps entomopathogen to insect associate is accompanied by gene loss and intensified selection.</title>
        <authorList>
            <person name="Ward C.M."/>
            <person name="Onetto C.A."/>
            <person name="Borneman A.R."/>
        </authorList>
    </citation>
    <scope>NUCLEOTIDE SEQUENCE [LARGE SCALE GENOMIC DNA]</scope>
    <source>
        <strain evidence="2">AWRI1</strain>
        <tissue evidence="2">Single Adult Female</tissue>
    </source>
</reference>
<name>A0AAN9T9X9_9HEMI</name>
<gene>
    <name evidence="2" type="ORF">V9T40_011769</name>
</gene>
<feature type="compositionally biased region" description="Basic and acidic residues" evidence="1">
    <location>
        <begin position="31"/>
        <end position="41"/>
    </location>
</feature>
<dbReference type="EMBL" id="JBBCAQ010000036">
    <property type="protein sequence ID" value="KAK7575483.1"/>
    <property type="molecule type" value="Genomic_DNA"/>
</dbReference>
<evidence type="ECO:0000313" key="3">
    <source>
        <dbReference type="Proteomes" id="UP001367676"/>
    </source>
</evidence>
<protein>
    <submittedName>
        <fullName evidence="2">Uncharacterized protein</fullName>
    </submittedName>
</protein>
<feature type="region of interest" description="Disordered" evidence="1">
    <location>
        <begin position="21"/>
        <end position="41"/>
    </location>
</feature>
<evidence type="ECO:0000313" key="2">
    <source>
        <dbReference type="EMBL" id="KAK7575483.1"/>
    </source>
</evidence>
<dbReference type="Proteomes" id="UP001367676">
    <property type="component" value="Unassembled WGS sequence"/>
</dbReference>
<evidence type="ECO:0000256" key="1">
    <source>
        <dbReference type="SAM" id="MobiDB-lite"/>
    </source>
</evidence>
<dbReference type="AlphaFoldDB" id="A0AAN9T9X9"/>
<proteinExistence type="predicted"/>
<comment type="caution">
    <text evidence="2">The sequence shown here is derived from an EMBL/GenBank/DDBJ whole genome shotgun (WGS) entry which is preliminary data.</text>
</comment>
<keyword evidence="3" id="KW-1185">Reference proteome</keyword>
<accession>A0AAN9T9X9</accession>
<sequence length="225" mass="25328">MREIFQTTELEGLDIDVAVSPVSGSSSTGTSEKRKLNDENELNRELKKPSLAIAITINEEKTKAQVAAEKVAIFSQLALIRFFSRSKRGTIVQPALFYVRFEISQRPRRTFEPICKLQRCSVSVYNNRATNEESVAGRRGGRVQGDVHVRVCRKFIFYAFESRANHLVADGTRAPPKPPSRRIKAKSYGGASFKFHSSDRKTPDAKVPANHRTICQATRSQRNPF</sequence>
<feature type="compositionally biased region" description="Low complexity" evidence="1">
    <location>
        <begin position="21"/>
        <end position="30"/>
    </location>
</feature>
<organism evidence="2 3">
    <name type="scientific">Parthenolecanium corni</name>
    <dbReference type="NCBI Taxonomy" id="536013"/>
    <lineage>
        <taxon>Eukaryota</taxon>
        <taxon>Metazoa</taxon>
        <taxon>Ecdysozoa</taxon>
        <taxon>Arthropoda</taxon>
        <taxon>Hexapoda</taxon>
        <taxon>Insecta</taxon>
        <taxon>Pterygota</taxon>
        <taxon>Neoptera</taxon>
        <taxon>Paraneoptera</taxon>
        <taxon>Hemiptera</taxon>
        <taxon>Sternorrhyncha</taxon>
        <taxon>Coccoidea</taxon>
        <taxon>Coccidae</taxon>
        <taxon>Parthenolecanium</taxon>
    </lineage>
</organism>